<evidence type="ECO:0000256" key="1">
    <source>
        <dbReference type="ARBA" id="ARBA00004613"/>
    </source>
</evidence>
<feature type="signal peptide" evidence="5">
    <location>
        <begin position="1"/>
        <end position="21"/>
    </location>
</feature>
<sequence length="117" mass="12842">FFRMKSVALILLFSAATLLEAKMQNVTVKGTTICGKNKLGNVLIELYDKDTIDPDDQLAKVNSNSQGDFIIKGGEDEIGSIEPFIRITHKCKAKAGCSRIAEFEVPKDKIGGLYDMT</sequence>
<reference evidence="7" key="1">
    <citation type="submission" date="2022-10" db="EMBL/GenBank/DDBJ databases">
        <title>Genome assembly of Pristionchus species.</title>
        <authorList>
            <person name="Yoshida K."/>
            <person name="Sommer R.J."/>
        </authorList>
    </citation>
    <scope>NUCLEOTIDE SEQUENCE [LARGE SCALE GENOMIC DNA]</scope>
    <source>
        <strain evidence="7">RS5460</strain>
    </source>
</reference>
<dbReference type="Pfam" id="PF01060">
    <property type="entry name" value="TTR-52"/>
    <property type="match status" value="1"/>
</dbReference>
<dbReference type="Gene3D" id="2.60.40.3330">
    <property type="match status" value="1"/>
</dbReference>
<dbReference type="PANTHER" id="PTHR21700">
    <property type="entry name" value="TRANSTHYRETIN-LIKE FAMILY PROTEIN-RELATED"/>
    <property type="match status" value="1"/>
</dbReference>
<keyword evidence="7" id="KW-1185">Reference proteome</keyword>
<dbReference type="InterPro" id="IPR038479">
    <property type="entry name" value="Transthyretin-like_sf"/>
</dbReference>
<dbReference type="PANTHER" id="PTHR21700:SF30">
    <property type="entry name" value="TRANSTHYRETIN-LIKE FAMILY PROTEIN"/>
    <property type="match status" value="1"/>
</dbReference>
<proteinExistence type="inferred from homology"/>
<feature type="non-terminal residue" evidence="6">
    <location>
        <position position="1"/>
    </location>
</feature>
<dbReference type="GO" id="GO:0009986">
    <property type="term" value="C:cell surface"/>
    <property type="evidence" value="ECO:0007669"/>
    <property type="project" value="InterPro"/>
</dbReference>
<evidence type="ECO:0000256" key="2">
    <source>
        <dbReference type="ARBA" id="ARBA00010112"/>
    </source>
</evidence>
<evidence type="ECO:0008006" key="8">
    <source>
        <dbReference type="Google" id="ProtNLM"/>
    </source>
</evidence>
<comment type="similarity">
    <text evidence="2">Belongs to the nematode transthyretin-like family.</text>
</comment>
<feature type="chain" id="PRO_5042873330" description="Transthyretin-like family protein" evidence="5">
    <location>
        <begin position="22"/>
        <end position="117"/>
    </location>
</feature>
<comment type="caution">
    <text evidence="6">The sequence shown here is derived from an EMBL/GenBank/DDBJ whole genome shotgun (WGS) entry which is preliminary data.</text>
</comment>
<accession>A0AAN5I2U2</accession>
<protein>
    <recommendedName>
        <fullName evidence="8">Transthyretin-like family protein</fullName>
    </recommendedName>
</protein>
<dbReference type="Proteomes" id="UP001328107">
    <property type="component" value="Unassembled WGS sequence"/>
</dbReference>
<dbReference type="InterPro" id="IPR001534">
    <property type="entry name" value="Transthyretin-like"/>
</dbReference>
<evidence type="ECO:0000313" key="6">
    <source>
        <dbReference type="EMBL" id="GMR49873.1"/>
    </source>
</evidence>
<evidence type="ECO:0000256" key="4">
    <source>
        <dbReference type="ARBA" id="ARBA00022729"/>
    </source>
</evidence>
<keyword evidence="4 5" id="KW-0732">Signal</keyword>
<organism evidence="6 7">
    <name type="scientific">Pristionchus mayeri</name>
    <dbReference type="NCBI Taxonomy" id="1317129"/>
    <lineage>
        <taxon>Eukaryota</taxon>
        <taxon>Metazoa</taxon>
        <taxon>Ecdysozoa</taxon>
        <taxon>Nematoda</taxon>
        <taxon>Chromadorea</taxon>
        <taxon>Rhabditida</taxon>
        <taxon>Rhabditina</taxon>
        <taxon>Diplogasteromorpha</taxon>
        <taxon>Diplogasteroidea</taxon>
        <taxon>Neodiplogasteridae</taxon>
        <taxon>Pristionchus</taxon>
    </lineage>
</organism>
<name>A0AAN5I2U2_9BILA</name>
<comment type="subcellular location">
    <subcellularLocation>
        <location evidence="1">Secreted</location>
    </subcellularLocation>
</comment>
<evidence type="ECO:0000256" key="3">
    <source>
        <dbReference type="ARBA" id="ARBA00022525"/>
    </source>
</evidence>
<dbReference type="AlphaFoldDB" id="A0AAN5I2U2"/>
<evidence type="ECO:0000256" key="5">
    <source>
        <dbReference type="SAM" id="SignalP"/>
    </source>
</evidence>
<evidence type="ECO:0000313" key="7">
    <source>
        <dbReference type="Proteomes" id="UP001328107"/>
    </source>
</evidence>
<dbReference type="GO" id="GO:0005576">
    <property type="term" value="C:extracellular region"/>
    <property type="evidence" value="ECO:0007669"/>
    <property type="project" value="UniProtKB-SubCell"/>
</dbReference>
<keyword evidence="3" id="KW-0964">Secreted</keyword>
<dbReference type="EMBL" id="BTRK01000004">
    <property type="protein sequence ID" value="GMR49873.1"/>
    <property type="molecule type" value="Genomic_DNA"/>
</dbReference>
<gene>
    <name evidence="6" type="ORF">PMAYCL1PPCAC_20068</name>
</gene>